<accession>A0A1H3Q816</accession>
<dbReference type="InterPro" id="IPR011049">
    <property type="entry name" value="Serralysin-like_metalloprot_C"/>
</dbReference>
<feature type="region of interest" description="Disordered" evidence="1">
    <location>
        <begin position="1"/>
        <end position="22"/>
    </location>
</feature>
<dbReference type="EMBL" id="FNOX01000007">
    <property type="protein sequence ID" value="SDZ09672.1"/>
    <property type="molecule type" value="Genomic_DNA"/>
</dbReference>
<dbReference type="Proteomes" id="UP000182902">
    <property type="component" value="Unassembled WGS sequence"/>
</dbReference>
<evidence type="ECO:0000313" key="3">
    <source>
        <dbReference type="Proteomes" id="UP000182902"/>
    </source>
</evidence>
<dbReference type="Gene3D" id="2.150.10.10">
    <property type="entry name" value="Serralysin-like metalloprotease, C-terminal"/>
    <property type="match status" value="1"/>
</dbReference>
<gene>
    <name evidence="2" type="ORF">SAMN05216247_10729</name>
</gene>
<evidence type="ECO:0008006" key="4">
    <source>
        <dbReference type="Google" id="ProtNLM"/>
    </source>
</evidence>
<organism evidence="2 3">
    <name type="scientific">Pseudomonas salomonii</name>
    <dbReference type="NCBI Taxonomy" id="191391"/>
    <lineage>
        <taxon>Bacteria</taxon>
        <taxon>Pseudomonadati</taxon>
        <taxon>Pseudomonadota</taxon>
        <taxon>Gammaproteobacteria</taxon>
        <taxon>Pseudomonadales</taxon>
        <taxon>Pseudomonadaceae</taxon>
        <taxon>Pseudomonas</taxon>
    </lineage>
</organism>
<dbReference type="AlphaFoldDB" id="A0A1H3Q816"/>
<feature type="compositionally biased region" description="Low complexity" evidence="1">
    <location>
        <begin position="1"/>
        <end position="10"/>
    </location>
</feature>
<proteinExistence type="predicted"/>
<reference evidence="2 3" key="1">
    <citation type="submission" date="2016-10" db="EMBL/GenBank/DDBJ databases">
        <authorList>
            <person name="de Groot N.N."/>
        </authorList>
    </citation>
    <scope>NUCLEOTIDE SEQUENCE [LARGE SCALE GENOMIC DNA]</scope>
    <source>
        <strain evidence="2 3">ICMP 14252</strain>
    </source>
</reference>
<sequence length="252" mass="26969">MNVTSPFSFTPSPPLSQQPKPPQENFVKIVHDRDSSGHIVSISVTENQADIRIKKELDGRLVAFINGRPHALDVPNSGSSTLNITTGRYKDRITIDDDVRVTANVKSGAGDDFVQTGGGFANVDTADGDDHVQLSTGGGYVKGGNGNDRLFAGSGKSELHGEGGENFFTTDIPTHNAGNTHIRSSGLRDTIFARAGEVDIEVRAGNAKIQVNKEASVKINLYSDSIGSEITLKGRDTAAHISKRTKTKLIRE</sequence>
<name>A0A1H3Q816_9PSED</name>
<evidence type="ECO:0000313" key="2">
    <source>
        <dbReference type="EMBL" id="SDZ09672.1"/>
    </source>
</evidence>
<feature type="compositionally biased region" description="Pro residues" evidence="1">
    <location>
        <begin position="11"/>
        <end position="22"/>
    </location>
</feature>
<evidence type="ECO:0000256" key="1">
    <source>
        <dbReference type="SAM" id="MobiDB-lite"/>
    </source>
</evidence>
<dbReference type="SUPFAM" id="SSF51120">
    <property type="entry name" value="beta-Roll"/>
    <property type="match status" value="1"/>
</dbReference>
<dbReference type="RefSeq" id="WP_139114127.1">
    <property type="nucleotide sequence ID" value="NZ_FNOX01000007.1"/>
</dbReference>
<protein>
    <recommendedName>
        <fullName evidence="4">Hemolysin-type calcium-binding repeat-containing protein</fullName>
    </recommendedName>
</protein>